<gene>
    <name evidence="3" type="ORF">HTAM1171_LOCUS11813</name>
</gene>
<accession>A0A7S2IFQ8</accession>
<evidence type="ECO:0000313" key="3">
    <source>
        <dbReference type="EMBL" id="CAD9517571.1"/>
    </source>
</evidence>
<dbReference type="SUPFAM" id="SSF51905">
    <property type="entry name" value="FAD/NAD(P)-binding domain"/>
    <property type="match status" value="1"/>
</dbReference>
<dbReference type="PANTHER" id="PTHR13847">
    <property type="entry name" value="SARCOSINE DEHYDROGENASE-RELATED"/>
    <property type="match status" value="1"/>
</dbReference>
<protein>
    <recommendedName>
        <fullName evidence="2">FAD dependent oxidoreductase domain-containing protein</fullName>
    </recommendedName>
</protein>
<dbReference type="EMBL" id="HBGV01019051">
    <property type="protein sequence ID" value="CAD9517571.1"/>
    <property type="molecule type" value="Transcribed_RNA"/>
</dbReference>
<name>A0A7S2IFQ8_9STRA</name>
<proteinExistence type="predicted"/>
<dbReference type="InterPro" id="IPR036188">
    <property type="entry name" value="FAD/NAD-bd_sf"/>
</dbReference>
<dbReference type="Pfam" id="PF01266">
    <property type="entry name" value="DAO"/>
    <property type="match status" value="1"/>
</dbReference>
<dbReference type="PANTHER" id="PTHR13847:SF281">
    <property type="entry name" value="FAD DEPENDENT OXIDOREDUCTASE DOMAIN-CONTAINING PROTEIN"/>
    <property type="match status" value="1"/>
</dbReference>
<dbReference type="Gene3D" id="3.50.50.60">
    <property type="entry name" value="FAD/NAD(P)-binding domain"/>
    <property type="match status" value="1"/>
</dbReference>
<dbReference type="AlphaFoldDB" id="A0A7S2IFQ8"/>
<evidence type="ECO:0000259" key="2">
    <source>
        <dbReference type="Pfam" id="PF01266"/>
    </source>
</evidence>
<dbReference type="InterPro" id="IPR006076">
    <property type="entry name" value="FAD-dep_OxRdtase"/>
</dbReference>
<reference evidence="3" key="1">
    <citation type="submission" date="2021-01" db="EMBL/GenBank/DDBJ databases">
        <authorList>
            <person name="Corre E."/>
            <person name="Pelletier E."/>
            <person name="Niang G."/>
            <person name="Scheremetjew M."/>
            <person name="Finn R."/>
            <person name="Kale V."/>
            <person name="Holt S."/>
            <person name="Cochrane G."/>
            <person name="Meng A."/>
            <person name="Brown T."/>
            <person name="Cohen L."/>
        </authorList>
    </citation>
    <scope>NUCLEOTIDE SEQUENCE</scope>
    <source>
        <strain evidence="3">CCMP826</strain>
    </source>
</reference>
<evidence type="ECO:0000256" key="1">
    <source>
        <dbReference type="SAM" id="MobiDB-lite"/>
    </source>
</evidence>
<feature type="compositionally biased region" description="Polar residues" evidence="1">
    <location>
        <begin position="254"/>
        <end position="266"/>
    </location>
</feature>
<dbReference type="Gene3D" id="3.30.9.10">
    <property type="entry name" value="D-Amino Acid Oxidase, subunit A, domain 2"/>
    <property type="match status" value="1"/>
</dbReference>
<sequence>MQPPEFPKGVGQLHRDDINWTDTGVFWADVCQTEEEGEVLSPRDHVPAFNPDKDSSSYDVVVVGAGYSGLSTARELAKACPSLSICLLEADYCGYGASARNSGFLNASCVYHDPHQLLKTLGVEKGKKVAEFARSSVQNVKDMIEENKIECDLDKDCGIAYPAIDDAQMKHAKEMAKAAEMLGSPSGEIWDEATAVEKLGSTLFKGAWLDPTGSHVNPFKLVRGLLKKTVLCHDNVNYFEHTRLAGYPRRAQKNKSTPVEGNGHSTSKPRRLLVPIETKERGQMEINADAVFLCTNAYSEGPLSKYYCPLHVYTIVTEPLSEKQLELLGKGKAGWYSLHHILFAFRRTADNRLLVSSGDVRYYRKDKRHVRNSPHTYQFLRDALAWFYPELANVAISNAWEGVVAGNFDDQPTVGRGSHPYTYHALGYAGHGVALANSIGKVLKDLYLQDTGELPKDEATKYTSLPFVCKKFYILMPGEPFRKLIDIAYVNILRWLDGFNNKRVARAERLEQAALSEKEGLLIPPRPKAPWATLANCCNDKAD</sequence>
<organism evidence="3">
    <name type="scientific">Helicotheca tamesis</name>
    <dbReference type="NCBI Taxonomy" id="374047"/>
    <lineage>
        <taxon>Eukaryota</taxon>
        <taxon>Sar</taxon>
        <taxon>Stramenopiles</taxon>
        <taxon>Ochrophyta</taxon>
        <taxon>Bacillariophyta</taxon>
        <taxon>Mediophyceae</taxon>
        <taxon>Lithodesmiophycidae</taxon>
        <taxon>Lithodesmiales</taxon>
        <taxon>Lithodesmiaceae</taxon>
        <taxon>Helicotheca</taxon>
    </lineage>
</organism>
<feature type="region of interest" description="Disordered" evidence="1">
    <location>
        <begin position="249"/>
        <end position="268"/>
    </location>
</feature>
<dbReference type="GO" id="GO:0005737">
    <property type="term" value="C:cytoplasm"/>
    <property type="evidence" value="ECO:0007669"/>
    <property type="project" value="TreeGrafter"/>
</dbReference>
<feature type="domain" description="FAD dependent oxidoreductase" evidence="2">
    <location>
        <begin position="59"/>
        <end position="446"/>
    </location>
</feature>